<name>A0A2P2QY60_RHIMU</name>
<accession>A0A2P2QY60</accession>
<protein>
    <submittedName>
        <fullName evidence="1">Uncharacterized protein</fullName>
    </submittedName>
</protein>
<proteinExistence type="predicted"/>
<sequence length="15" mass="1757">MEILLLHEYCIHATA</sequence>
<dbReference type="EMBL" id="GGEC01091455">
    <property type="protein sequence ID" value="MBX71939.1"/>
    <property type="molecule type" value="Transcribed_RNA"/>
</dbReference>
<organism evidence="1">
    <name type="scientific">Rhizophora mucronata</name>
    <name type="common">Asiatic mangrove</name>
    <dbReference type="NCBI Taxonomy" id="61149"/>
    <lineage>
        <taxon>Eukaryota</taxon>
        <taxon>Viridiplantae</taxon>
        <taxon>Streptophyta</taxon>
        <taxon>Embryophyta</taxon>
        <taxon>Tracheophyta</taxon>
        <taxon>Spermatophyta</taxon>
        <taxon>Magnoliopsida</taxon>
        <taxon>eudicotyledons</taxon>
        <taxon>Gunneridae</taxon>
        <taxon>Pentapetalae</taxon>
        <taxon>rosids</taxon>
        <taxon>fabids</taxon>
        <taxon>Malpighiales</taxon>
        <taxon>Rhizophoraceae</taxon>
        <taxon>Rhizophora</taxon>
    </lineage>
</organism>
<reference evidence="1" key="1">
    <citation type="submission" date="2018-02" db="EMBL/GenBank/DDBJ databases">
        <title>Rhizophora mucronata_Transcriptome.</title>
        <authorList>
            <person name="Meera S.P."/>
            <person name="Sreeshan A."/>
            <person name="Augustine A."/>
        </authorList>
    </citation>
    <scope>NUCLEOTIDE SEQUENCE</scope>
    <source>
        <tissue evidence="1">Leaf</tissue>
    </source>
</reference>
<evidence type="ECO:0000313" key="1">
    <source>
        <dbReference type="EMBL" id="MBX71939.1"/>
    </source>
</evidence>